<dbReference type="AlphaFoldDB" id="A0A382YRH3"/>
<dbReference type="PANTHER" id="PTHR46986:SF1">
    <property type="entry name" value="ENDORIBONUCLEASE YBEY, CHLOROPLASTIC"/>
    <property type="match status" value="1"/>
</dbReference>
<organism evidence="8">
    <name type="scientific">marine metagenome</name>
    <dbReference type="NCBI Taxonomy" id="408172"/>
    <lineage>
        <taxon>unclassified sequences</taxon>
        <taxon>metagenomes</taxon>
        <taxon>ecological metagenomes</taxon>
    </lineage>
</organism>
<evidence type="ECO:0000256" key="7">
    <source>
        <dbReference type="ARBA" id="ARBA00022833"/>
    </source>
</evidence>
<keyword evidence="4" id="KW-0479">Metal-binding</keyword>
<dbReference type="Gene3D" id="3.40.390.30">
    <property type="entry name" value="Metalloproteases ('zincins'), catalytic domain"/>
    <property type="match status" value="1"/>
</dbReference>
<evidence type="ECO:0000256" key="2">
    <source>
        <dbReference type="ARBA" id="ARBA00010875"/>
    </source>
</evidence>
<evidence type="ECO:0008006" key="9">
    <source>
        <dbReference type="Google" id="ProtNLM"/>
    </source>
</evidence>
<evidence type="ECO:0000256" key="6">
    <source>
        <dbReference type="ARBA" id="ARBA00022801"/>
    </source>
</evidence>
<evidence type="ECO:0000313" key="8">
    <source>
        <dbReference type="EMBL" id="SVD85661.1"/>
    </source>
</evidence>
<dbReference type="GO" id="GO:0006364">
    <property type="term" value="P:rRNA processing"/>
    <property type="evidence" value="ECO:0007669"/>
    <property type="project" value="InterPro"/>
</dbReference>
<keyword evidence="5" id="KW-0255">Endonuclease</keyword>
<comment type="cofactor">
    <cofactor evidence="1">
        <name>Zn(2+)</name>
        <dbReference type="ChEBI" id="CHEBI:29105"/>
    </cofactor>
</comment>
<evidence type="ECO:0000256" key="5">
    <source>
        <dbReference type="ARBA" id="ARBA00022759"/>
    </source>
</evidence>
<dbReference type="GO" id="GO:0004222">
    <property type="term" value="F:metalloendopeptidase activity"/>
    <property type="evidence" value="ECO:0007669"/>
    <property type="project" value="InterPro"/>
</dbReference>
<keyword evidence="3" id="KW-0540">Nuclease</keyword>
<reference evidence="8" key="1">
    <citation type="submission" date="2018-05" db="EMBL/GenBank/DDBJ databases">
        <authorList>
            <person name="Lanie J.A."/>
            <person name="Ng W.-L."/>
            <person name="Kazmierczak K.M."/>
            <person name="Andrzejewski T.M."/>
            <person name="Davidsen T.M."/>
            <person name="Wayne K.J."/>
            <person name="Tettelin H."/>
            <person name="Glass J.I."/>
            <person name="Rusch D."/>
            <person name="Podicherti R."/>
            <person name="Tsui H.-C.T."/>
            <person name="Winkler M.E."/>
        </authorList>
    </citation>
    <scope>NUCLEOTIDE SEQUENCE</scope>
</reference>
<sequence>MKSLNNKFRKKNKVTDILSFPFNYIFKKNSYLGDIAISYEIINRRSVKSNFFKEFDRMWLHGYFHLLGYDHKKLIDFKKMNKKENLILNYLHKKN</sequence>
<dbReference type="Pfam" id="PF02130">
    <property type="entry name" value="YbeY"/>
    <property type="match status" value="1"/>
</dbReference>
<proteinExistence type="inferred from homology"/>
<dbReference type="PANTHER" id="PTHR46986">
    <property type="entry name" value="ENDORIBONUCLEASE YBEY, CHLOROPLASTIC"/>
    <property type="match status" value="1"/>
</dbReference>
<dbReference type="GO" id="GO:0004519">
    <property type="term" value="F:endonuclease activity"/>
    <property type="evidence" value="ECO:0007669"/>
    <property type="project" value="UniProtKB-KW"/>
</dbReference>
<dbReference type="SUPFAM" id="SSF55486">
    <property type="entry name" value="Metalloproteases ('zincins'), catalytic domain"/>
    <property type="match status" value="1"/>
</dbReference>
<dbReference type="InterPro" id="IPR002036">
    <property type="entry name" value="YbeY"/>
</dbReference>
<dbReference type="GO" id="GO:0046872">
    <property type="term" value="F:metal ion binding"/>
    <property type="evidence" value="ECO:0007669"/>
    <property type="project" value="UniProtKB-KW"/>
</dbReference>
<evidence type="ECO:0000256" key="1">
    <source>
        <dbReference type="ARBA" id="ARBA00001947"/>
    </source>
</evidence>
<dbReference type="EMBL" id="UINC01177823">
    <property type="protein sequence ID" value="SVD85661.1"/>
    <property type="molecule type" value="Genomic_DNA"/>
</dbReference>
<gene>
    <name evidence="8" type="ORF">METZ01_LOCUS438515</name>
</gene>
<evidence type="ECO:0000256" key="4">
    <source>
        <dbReference type="ARBA" id="ARBA00022723"/>
    </source>
</evidence>
<evidence type="ECO:0000256" key="3">
    <source>
        <dbReference type="ARBA" id="ARBA00022722"/>
    </source>
</evidence>
<dbReference type="InterPro" id="IPR023091">
    <property type="entry name" value="MetalPrtase_cat_dom_sf_prd"/>
</dbReference>
<keyword evidence="7" id="KW-0862">Zinc</keyword>
<protein>
    <recommendedName>
        <fullName evidence="9">rRNA maturation RNase YbeY</fullName>
    </recommendedName>
</protein>
<dbReference type="NCBIfam" id="TIGR00043">
    <property type="entry name" value="rRNA maturation RNase YbeY"/>
    <property type="match status" value="1"/>
</dbReference>
<keyword evidence="6" id="KW-0378">Hydrolase</keyword>
<name>A0A382YRH3_9ZZZZ</name>
<accession>A0A382YRH3</accession>
<comment type="similarity">
    <text evidence="2">Belongs to the endoribonuclease YbeY family.</text>
</comment>